<dbReference type="EMBL" id="CAJVQB010086468">
    <property type="protein sequence ID" value="CAG8847159.1"/>
    <property type="molecule type" value="Genomic_DNA"/>
</dbReference>
<keyword evidence="3" id="KW-1185">Reference proteome</keyword>
<organism evidence="2 3">
    <name type="scientific">Gigaspora margarita</name>
    <dbReference type="NCBI Taxonomy" id="4874"/>
    <lineage>
        <taxon>Eukaryota</taxon>
        <taxon>Fungi</taxon>
        <taxon>Fungi incertae sedis</taxon>
        <taxon>Mucoromycota</taxon>
        <taxon>Glomeromycotina</taxon>
        <taxon>Glomeromycetes</taxon>
        <taxon>Diversisporales</taxon>
        <taxon>Gigasporaceae</taxon>
        <taxon>Gigaspora</taxon>
    </lineage>
</organism>
<reference evidence="2 3" key="1">
    <citation type="submission" date="2021-06" db="EMBL/GenBank/DDBJ databases">
        <authorList>
            <person name="Kallberg Y."/>
            <person name="Tangrot J."/>
            <person name="Rosling A."/>
        </authorList>
    </citation>
    <scope>NUCLEOTIDE SEQUENCE [LARGE SCALE GENOMIC DNA]</scope>
    <source>
        <strain evidence="2 3">120-4 pot B 10/14</strain>
    </source>
</reference>
<gene>
    <name evidence="2" type="ORF">GMARGA_LOCUS38522</name>
</gene>
<dbReference type="Proteomes" id="UP000789901">
    <property type="component" value="Unassembled WGS sequence"/>
</dbReference>
<comment type="caution">
    <text evidence="2">The sequence shown here is derived from an EMBL/GenBank/DDBJ whole genome shotgun (WGS) entry which is preliminary data.</text>
</comment>
<protein>
    <submittedName>
        <fullName evidence="2">36599_t:CDS:1</fullName>
    </submittedName>
</protein>
<evidence type="ECO:0000313" key="3">
    <source>
        <dbReference type="Proteomes" id="UP000789901"/>
    </source>
</evidence>
<feature type="coiled-coil region" evidence="1">
    <location>
        <begin position="19"/>
        <end position="95"/>
    </location>
</feature>
<keyword evidence="1" id="KW-0175">Coiled coil</keyword>
<proteinExistence type="predicted"/>
<evidence type="ECO:0000313" key="2">
    <source>
        <dbReference type="EMBL" id="CAG8847159.1"/>
    </source>
</evidence>
<sequence>LYKLSIQLQRNESMYLTKIDSLKLKLKQIVNKKNALETKNLNLKQIIKENSRCNIEFKNRIEELKKSKTNTTSENAKLKTEIVKLKCDFKKIKSKGITTNSPEQLPISSLAKNKI</sequence>
<evidence type="ECO:0000256" key="1">
    <source>
        <dbReference type="SAM" id="Coils"/>
    </source>
</evidence>
<name>A0ABN7X5A0_GIGMA</name>
<feature type="non-terminal residue" evidence="2">
    <location>
        <position position="115"/>
    </location>
</feature>
<feature type="non-terminal residue" evidence="2">
    <location>
        <position position="1"/>
    </location>
</feature>
<accession>A0ABN7X5A0</accession>